<dbReference type="AlphaFoldDB" id="D5ZX44"/>
<sequence length="260" mass="26740">MGRGTRVSTLPATADDVRGPAAPASAHRTTDSSRPLPMRPLSLTGSASPASGALRGLRAGVLAVLCVLLPLAGHTLSRCHAPRWVVAAAVAVVAVPGAVVLTRRRLTDAQVIGVLLTAQLASHLAYALPGACRAMTGRQGAASGVAAMVEHGAEAGPPAGVLLAGHLIAVVIAARLLGFTEQLLWRSRPLLAVVRRLLLFVWTVLGRVHGTGPRATARVSTSPLRSVVLAGRGEGRAPPLRERVSFAPLRPMPIGGLLLP</sequence>
<reference evidence="4" key="1">
    <citation type="submission" date="2008-12" db="EMBL/GenBank/DDBJ databases">
        <title>Annotation of Streptomyces ghanaensis ATCC 14672.</title>
        <authorList>
            <consortium name="The Broad Institute Genome Sequencing Platform"/>
            <consortium name="Broad Institute Microbial Sequencing Center"/>
            <person name="Fischbach M."/>
            <person name="Ward D."/>
            <person name="Young S."/>
            <person name="Kodira C.D."/>
            <person name="Zeng Q."/>
            <person name="Koehrsen M."/>
            <person name="Godfrey P."/>
            <person name="Alvarado L."/>
            <person name="Berlin A.M."/>
            <person name="Borenstein D."/>
            <person name="Chen Z."/>
            <person name="Engels R."/>
            <person name="Freedman E."/>
            <person name="Gellesch M."/>
            <person name="Goldberg J."/>
            <person name="Griggs A."/>
            <person name="Gujja S."/>
            <person name="Heiman D.I."/>
            <person name="Hepburn T.A."/>
            <person name="Howarth C."/>
            <person name="Jen D."/>
            <person name="Larson L."/>
            <person name="Lewis B."/>
            <person name="Mehta T."/>
            <person name="Park D."/>
            <person name="Pearson M."/>
            <person name="Roberts A."/>
            <person name="Saif S."/>
            <person name="Shea T.D."/>
            <person name="Shenoy N."/>
            <person name="Sisk P."/>
            <person name="Stolte C."/>
            <person name="Sykes S.N."/>
            <person name="Walk T."/>
            <person name="White J."/>
            <person name="Yandava C."/>
            <person name="Straight P."/>
            <person name="Clardy J."/>
            <person name="Hung D."/>
            <person name="Kolter R."/>
            <person name="Mekalanos J."/>
            <person name="Walker S."/>
            <person name="Walsh C.T."/>
            <person name="Wieland B.L.C."/>
            <person name="Ilzarbe M."/>
            <person name="Galagan J."/>
            <person name="Nusbaum C."/>
            <person name="Birren B."/>
        </authorList>
    </citation>
    <scope>NUCLEOTIDE SEQUENCE [LARGE SCALE GENOMIC DNA]</scope>
    <source>
        <strain evidence="4">ATCC 14672 / DSM 40746 / JCM 4963 / KCTC 9882 / NRRL B-12104 / FH 1290</strain>
    </source>
</reference>
<keyword evidence="2" id="KW-0472">Membrane</keyword>
<keyword evidence="2" id="KW-0812">Transmembrane</keyword>
<dbReference type="eggNOG" id="ENOG5031IVK">
    <property type="taxonomic scope" value="Bacteria"/>
</dbReference>
<name>D5ZX44_STRV1</name>
<feature type="region of interest" description="Disordered" evidence="1">
    <location>
        <begin position="1"/>
        <end position="42"/>
    </location>
</feature>
<feature type="transmembrane region" description="Helical" evidence="2">
    <location>
        <begin position="159"/>
        <end position="178"/>
    </location>
</feature>
<feature type="transmembrane region" description="Helical" evidence="2">
    <location>
        <begin position="84"/>
        <end position="102"/>
    </location>
</feature>
<accession>D5ZX44</accession>
<organism evidence="3 4">
    <name type="scientific">Streptomyces viridosporus (strain ATCC 14672 / DSM 40746 / JCM 4963 / KCTC 9882 / NRRL B-12104 / FH 1290)</name>
    <name type="common">Streptomyces ghanaensis</name>
    <dbReference type="NCBI Taxonomy" id="566461"/>
    <lineage>
        <taxon>Bacteria</taxon>
        <taxon>Bacillati</taxon>
        <taxon>Actinomycetota</taxon>
        <taxon>Actinomycetes</taxon>
        <taxon>Kitasatosporales</taxon>
        <taxon>Streptomycetaceae</taxon>
        <taxon>Streptomyces</taxon>
    </lineage>
</organism>
<dbReference type="Proteomes" id="UP000003824">
    <property type="component" value="Unassembled WGS sequence"/>
</dbReference>
<gene>
    <name evidence="3" type="ORF">SSFG_00408</name>
</gene>
<feature type="transmembrane region" description="Helical" evidence="2">
    <location>
        <begin position="109"/>
        <end position="128"/>
    </location>
</feature>
<evidence type="ECO:0000313" key="4">
    <source>
        <dbReference type="Proteomes" id="UP000003824"/>
    </source>
</evidence>
<evidence type="ECO:0000256" key="1">
    <source>
        <dbReference type="SAM" id="MobiDB-lite"/>
    </source>
</evidence>
<feature type="compositionally biased region" description="Polar residues" evidence="1">
    <location>
        <begin position="1"/>
        <end position="11"/>
    </location>
</feature>
<evidence type="ECO:0000256" key="2">
    <source>
        <dbReference type="SAM" id="Phobius"/>
    </source>
</evidence>
<keyword evidence="2" id="KW-1133">Transmembrane helix</keyword>
<evidence type="ECO:0000313" key="3">
    <source>
        <dbReference type="EMBL" id="EFE65154.2"/>
    </source>
</evidence>
<feature type="transmembrane region" description="Helical" evidence="2">
    <location>
        <begin position="56"/>
        <end position="72"/>
    </location>
</feature>
<protein>
    <submittedName>
        <fullName evidence="3">Predicted protein</fullName>
    </submittedName>
</protein>
<dbReference type="EMBL" id="DS999641">
    <property type="protein sequence ID" value="EFE65154.2"/>
    <property type="molecule type" value="Genomic_DNA"/>
</dbReference>
<proteinExistence type="predicted"/>